<keyword evidence="4" id="KW-1185">Reference proteome</keyword>
<feature type="signal peptide" evidence="1">
    <location>
        <begin position="1"/>
        <end position="35"/>
    </location>
</feature>
<name>A0A0C2IJT1_9PSED</name>
<reference evidence="3 4" key="1">
    <citation type="submission" date="2015-01" db="EMBL/GenBank/DDBJ databases">
        <title>Complete genome of Pseudomonas batumici UCM B-321 producer of the batumin antibiotic with strong antistaphilococcal and potential anticancer activity.</title>
        <authorList>
            <person name="Klochko V.V."/>
            <person name="Zelena L.B."/>
            <person name="Elena K.A."/>
            <person name="Reva O.N."/>
        </authorList>
    </citation>
    <scope>NUCLEOTIDE SEQUENCE [LARGE SCALE GENOMIC DNA]</scope>
    <source>
        <strain evidence="3 4">UCM B-321</strain>
    </source>
</reference>
<evidence type="ECO:0000313" key="3">
    <source>
        <dbReference type="EMBL" id="KIH85132.1"/>
    </source>
</evidence>
<sequence>MRHRVMKRDGSFLRAAAVAAVVLAGVWQADSAAWAAGATQGEEESWYQAWLQVAADTSVPIRNTRPSLIWRTDMDTLYRGDTTDQGLEAFEDGLLPKAAAFPENEWMYDWFGHGAGAGKSVYSSATRSLRIAQSFAKEWVFEFKAPHGVDQQQSGGPMGGSEAEVSFPGGVKGHFIKQACKKNNHDDCVTNPNYREPTGGETIQEVAAMPIDWNRMTPPVGLAWIKSKESYWAVSSAVINPVQGADVLAHGLQTNISSAPNLRFVTNPESIVSRTSVILAFRDYSDAKIWAVTEAQNGGWVYEVRPNSVAVDLSGRYTGGREGAVAFIGGIKSGLLMNARRFEKGVSEPVECIGIEKEACRLDNRHQ</sequence>
<dbReference type="Pfam" id="PF22596">
    <property type="entry name" value="Scabin-like"/>
    <property type="match status" value="1"/>
</dbReference>
<dbReference type="Proteomes" id="UP000031535">
    <property type="component" value="Unassembled WGS sequence"/>
</dbReference>
<dbReference type="InterPro" id="IPR054695">
    <property type="entry name" value="Pierisin-like_dom"/>
</dbReference>
<dbReference type="Gene3D" id="3.90.210.10">
    <property type="entry name" value="Heat-Labile Enterotoxin, subunit A"/>
    <property type="match status" value="1"/>
</dbReference>
<proteinExistence type="predicted"/>
<comment type="caution">
    <text evidence="3">The sequence shown here is derived from an EMBL/GenBank/DDBJ whole genome shotgun (WGS) entry which is preliminary data.</text>
</comment>
<feature type="chain" id="PRO_5002150454" description="Pierisin-like domain-containing protein" evidence="1">
    <location>
        <begin position="36"/>
        <end position="367"/>
    </location>
</feature>
<dbReference type="EMBL" id="JXDG01000011">
    <property type="protein sequence ID" value="KIH85132.1"/>
    <property type="molecule type" value="Genomic_DNA"/>
</dbReference>
<feature type="domain" description="Pierisin-like" evidence="2">
    <location>
        <begin position="87"/>
        <end position="194"/>
    </location>
</feature>
<protein>
    <recommendedName>
        <fullName evidence="2">Pierisin-like domain-containing protein</fullName>
    </recommendedName>
</protein>
<evidence type="ECO:0000313" key="4">
    <source>
        <dbReference type="Proteomes" id="UP000031535"/>
    </source>
</evidence>
<evidence type="ECO:0000259" key="2">
    <source>
        <dbReference type="Pfam" id="PF22596"/>
    </source>
</evidence>
<gene>
    <name evidence="3" type="ORF">UCMB321_1120</name>
</gene>
<organism evidence="3 4">
    <name type="scientific">Pseudomonas batumici</name>
    <dbReference type="NCBI Taxonomy" id="226910"/>
    <lineage>
        <taxon>Bacteria</taxon>
        <taxon>Pseudomonadati</taxon>
        <taxon>Pseudomonadota</taxon>
        <taxon>Gammaproteobacteria</taxon>
        <taxon>Pseudomonadales</taxon>
        <taxon>Pseudomonadaceae</taxon>
        <taxon>Pseudomonas</taxon>
    </lineage>
</organism>
<dbReference type="PATRIC" id="fig|226910.6.peg.1112"/>
<accession>A0A0C2IJT1</accession>
<evidence type="ECO:0000256" key="1">
    <source>
        <dbReference type="SAM" id="SignalP"/>
    </source>
</evidence>
<dbReference type="AlphaFoldDB" id="A0A0C2IJT1"/>
<keyword evidence="1" id="KW-0732">Signal</keyword>